<dbReference type="KEGG" id="cyz:C3B44_11310"/>
<evidence type="ECO:0000313" key="3">
    <source>
        <dbReference type="EMBL" id="PWC00754.1"/>
    </source>
</evidence>
<feature type="region of interest" description="Disordered" evidence="1">
    <location>
        <begin position="221"/>
        <end position="249"/>
    </location>
</feature>
<sequence length="415" mass="44249">MTRTSRAAAFLAAATMALTVGTGIANAETIEHTYPETPKLNPKLPIVHTYHGSDHLRANVLNPEPVCNSGEDFRTTVYKVTDNFTPAGTISTTNTSNGTIPLTQDLNRTQSVSLSVNGGYAQTTSANLGVKDDNSEAGISHEIASNIGADFAYELSWTAGQTIGPYDVPAGHTGEATYGFRVLHMSGVQQFCKANGTWSTPTAWSALAPMKNEVQVSIYDDPADAPRDKGGPEHPEFNKVEPVRGTEAPDFSDVEANEALDLEPRLTTAAGKSEGFAGVVALRVKNVGTERYDVSQNPVRFRVEVGTVEGPEGVDRLNTAGRFNGAHVQDLGFDKASSTRVFEVTLSNPIDPGQEVLLGNLNFGDGNTSRGRIINDITVTQIGRAAGDTSTDNDWNVNSADITYTDGGKKHSGRF</sequence>
<evidence type="ECO:0000256" key="1">
    <source>
        <dbReference type="SAM" id="MobiDB-lite"/>
    </source>
</evidence>
<evidence type="ECO:0000313" key="4">
    <source>
        <dbReference type="Proteomes" id="UP000244989"/>
    </source>
</evidence>
<dbReference type="Proteomes" id="UP000244989">
    <property type="component" value="Unassembled WGS sequence"/>
</dbReference>
<dbReference type="AlphaFoldDB" id="A0A2U1T430"/>
<dbReference type="EMBL" id="QEEZ01000035">
    <property type="protein sequence ID" value="PWC00754.1"/>
    <property type="molecule type" value="Genomic_DNA"/>
</dbReference>
<feature type="signal peptide" evidence="2">
    <location>
        <begin position="1"/>
        <end position="27"/>
    </location>
</feature>
<feature type="chain" id="PRO_5015694886" description="Secreted protein" evidence="2">
    <location>
        <begin position="28"/>
        <end position="415"/>
    </location>
</feature>
<accession>A0A2U1T430</accession>
<evidence type="ECO:0000256" key="2">
    <source>
        <dbReference type="SAM" id="SignalP"/>
    </source>
</evidence>
<keyword evidence="2" id="KW-0732">Signal</keyword>
<dbReference type="RefSeq" id="WP_108432450.1">
    <property type="nucleotide sequence ID" value="NZ_CP026947.1"/>
</dbReference>
<gene>
    <name evidence="3" type="ORF">DF222_11115</name>
</gene>
<proteinExistence type="predicted"/>
<keyword evidence="4" id="KW-1185">Reference proteome</keyword>
<dbReference type="OrthoDB" id="5149880at2"/>
<protein>
    <recommendedName>
        <fullName evidence="5">Secreted protein</fullName>
    </recommendedName>
</protein>
<evidence type="ECO:0008006" key="5">
    <source>
        <dbReference type="Google" id="ProtNLM"/>
    </source>
</evidence>
<feature type="compositionally biased region" description="Basic and acidic residues" evidence="1">
    <location>
        <begin position="224"/>
        <end position="244"/>
    </location>
</feature>
<organism evidence="3 4">
    <name type="scientific">Corynebacterium yudongzhengii</name>
    <dbReference type="NCBI Taxonomy" id="2080740"/>
    <lineage>
        <taxon>Bacteria</taxon>
        <taxon>Bacillati</taxon>
        <taxon>Actinomycetota</taxon>
        <taxon>Actinomycetes</taxon>
        <taxon>Mycobacteriales</taxon>
        <taxon>Corynebacteriaceae</taxon>
        <taxon>Corynebacterium</taxon>
    </lineage>
</organism>
<reference evidence="4" key="1">
    <citation type="submission" date="2018-04" db="EMBL/GenBank/DDBJ databases">
        <authorList>
            <person name="Liu S."/>
            <person name="Wang Z."/>
            <person name="Li J."/>
        </authorList>
    </citation>
    <scope>NUCLEOTIDE SEQUENCE [LARGE SCALE GENOMIC DNA]</scope>
    <source>
        <strain evidence="4">2189</strain>
    </source>
</reference>
<name>A0A2U1T430_9CORY</name>
<comment type="caution">
    <text evidence="3">The sequence shown here is derived from an EMBL/GenBank/DDBJ whole genome shotgun (WGS) entry which is preliminary data.</text>
</comment>